<proteinExistence type="predicted"/>
<dbReference type="AlphaFoldDB" id="A0A0E9UVA6"/>
<name>A0A0E9UVA6_ANGAN</name>
<evidence type="ECO:0000313" key="1">
    <source>
        <dbReference type="EMBL" id="JAH69145.1"/>
    </source>
</evidence>
<dbReference type="EMBL" id="GBXM01039432">
    <property type="protein sequence ID" value="JAH69145.1"/>
    <property type="molecule type" value="Transcribed_RNA"/>
</dbReference>
<reference evidence="1" key="1">
    <citation type="submission" date="2014-11" db="EMBL/GenBank/DDBJ databases">
        <authorList>
            <person name="Amaro Gonzalez C."/>
        </authorList>
    </citation>
    <scope>NUCLEOTIDE SEQUENCE</scope>
</reference>
<protein>
    <submittedName>
        <fullName evidence="1">Uncharacterized protein</fullName>
    </submittedName>
</protein>
<organism evidence="1">
    <name type="scientific">Anguilla anguilla</name>
    <name type="common">European freshwater eel</name>
    <name type="synonym">Muraena anguilla</name>
    <dbReference type="NCBI Taxonomy" id="7936"/>
    <lineage>
        <taxon>Eukaryota</taxon>
        <taxon>Metazoa</taxon>
        <taxon>Chordata</taxon>
        <taxon>Craniata</taxon>
        <taxon>Vertebrata</taxon>
        <taxon>Euteleostomi</taxon>
        <taxon>Actinopterygii</taxon>
        <taxon>Neopterygii</taxon>
        <taxon>Teleostei</taxon>
        <taxon>Anguilliformes</taxon>
        <taxon>Anguillidae</taxon>
        <taxon>Anguilla</taxon>
    </lineage>
</organism>
<sequence length="54" mass="6484">MCHASVLAPRGLVQGFKITMEIIFTFQVFRLDFLLHLYWKWQLYFSIMRECASP</sequence>
<reference evidence="1" key="2">
    <citation type="journal article" date="2015" name="Fish Shellfish Immunol.">
        <title>Early steps in the European eel (Anguilla anguilla)-Vibrio vulnificus interaction in the gills: Role of the RtxA13 toxin.</title>
        <authorList>
            <person name="Callol A."/>
            <person name="Pajuelo D."/>
            <person name="Ebbesson L."/>
            <person name="Teles M."/>
            <person name="MacKenzie S."/>
            <person name="Amaro C."/>
        </authorList>
    </citation>
    <scope>NUCLEOTIDE SEQUENCE</scope>
</reference>
<accession>A0A0E9UVA6</accession>